<keyword evidence="3" id="KW-1185">Reference proteome</keyword>
<organism evidence="2 3">
    <name type="scientific">Serratia aquatilis</name>
    <dbReference type="NCBI Taxonomy" id="1737515"/>
    <lineage>
        <taxon>Bacteria</taxon>
        <taxon>Pseudomonadati</taxon>
        <taxon>Pseudomonadota</taxon>
        <taxon>Gammaproteobacteria</taxon>
        <taxon>Enterobacterales</taxon>
        <taxon>Yersiniaceae</taxon>
        <taxon>Serratia</taxon>
    </lineage>
</organism>
<dbReference type="Proteomes" id="UP001589792">
    <property type="component" value="Unassembled WGS sequence"/>
</dbReference>
<evidence type="ECO:0000313" key="2">
    <source>
        <dbReference type="EMBL" id="MFC0225286.1"/>
    </source>
</evidence>
<name>A0ABV6E8G3_9GAMM</name>
<keyword evidence="1" id="KW-0812">Transmembrane</keyword>
<evidence type="ECO:0000313" key="3">
    <source>
        <dbReference type="Proteomes" id="UP001589792"/>
    </source>
</evidence>
<dbReference type="RefSeq" id="WP_380672449.1">
    <property type="nucleotide sequence ID" value="NZ_CP173186.1"/>
</dbReference>
<evidence type="ECO:0000256" key="1">
    <source>
        <dbReference type="SAM" id="Phobius"/>
    </source>
</evidence>
<accession>A0ABV6E8G3</accession>
<proteinExistence type="predicted"/>
<feature type="transmembrane region" description="Helical" evidence="1">
    <location>
        <begin position="290"/>
        <end position="307"/>
    </location>
</feature>
<reference evidence="2 3" key="1">
    <citation type="submission" date="2024-09" db="EMBL/GenBank/DDBJ databases">
        <authorList>
            <person name="Sun Q."/>
            <person name="Mori K."/>
        </authorList>
    </citation>
    <scope>NUCLEOTIDE SEQUENCE [LARGE SCALE GENOMIC DNA]</scope>
    <source>
        <strain evidence="2 3">CCM 8626</strain>
    </source>
</reference>
<dbReference type="EMBL" id="JBHLXG010000003">
    <property type="protein sequence ID" value="MFC0225286.1"/>
    <property type="molecule type" value="Genomic_DNA"/>
</dbReference>
<keyword evidence="1" id="KW-0472">Membrane</keyword>
<comment type="caution">
    <text evidence="2">The sequence shown here is derived from an EMBL/GenBank/DDBJ whole genome shotgun (WGS) entry which is preliminary data.</text>
</comment>
<keyword evidence="1" id="KW-1133">Transmembrane helix</keyword>
<gene>
    <name evidence="2" type="ORF">ACFFJ3_01980</name>
</gene>
<sequence>MTGQTLRASGKRSIEIKLGVSFPERKGTQRYQTENYHIETWFFFPTSLQVNHWNYSPKQFQQLLKNYIRLRPPTIMLRKLADSCPVTLEEISRLIANDSGDNAATVGYEYRLKMFCLTFKRALHLEARYINKLSGEKREQALQNFTNMAVVILQSYRVMRSNLPTQAVANARHVVDYCDEYLAIVATRYGRKVLNSLSASPAYDELRNFWREEMLYRKENYLASFPSPLADNEQVVYRLNTLKKYISSPMYLDIRRRRGETILAHTIAGTAAAIAMIFATGVAFFWQGKYGALSFQLFLAMVIGYIFKDRMKEGFRARLFSTFRRWLPDRQQIIYKNLRQPVGRCNESFVFVDEQHLPTDIKTMRHQVHRLDIQNYYRSEDILHYSKHVRLRHSNQLFSGMNRSIMDITRLDIMPFLTHTDELHDEMPTLDDDNVVYGEKVYHINIIRRVTDGNKECLLERARIVVNSEGIKRIEPVLVAKDPGEEQTGTVTLLPAR</sequence>
<protein>
    <submittedName>
        <fullName evidence="2">Uncharacterized protein</fullName>
    </submittedName>
</protein>
<feature type="transmembrane region" description="Helical" evidence="1">
    <location>
        <begin position="262"/>
        <end position="284"/>
    </location>
</feature>